<accession>A0ABU1F964</accession>
<comment type="subcellular location">
    <subcellularLocation>
        <location evidence="1">Periplasm</location>
    </subcellularLocation>
</comment>
<dbReference type="Pfam" id="PF03480">
    <property type="entry name" value="DctP"/>
    <property type="match status" value="1"/>
</dbReference>
<dbReference type="RefSeq" id="WP_310457648.1">
    <property type="nucleotide sequence ID" value="NZ_JAVKPH010000013.1"/>
</dbReference>
<reference evidence="5 6" key="1">
    <citation type="submission" date="2023-09" db="EMBL/GenBank/DDBJ databases">
        <title>Xinfangfangia sedmenti sp. nov., isolated the sedment.</title>
        <authorList>
            <person name="Xu L."/>
        </authorList>
    </citation>
    <scope>NUCLEOTIDE SEQUENCE [LARGE SCALE GENOMIC DNA]</scope>
    <source>
        <strain evidence="5 6">LG-4</strain>
    </source>
</reference>
<dbReference type="PANTHER" id="PTHR33376">
    <property type="match status" value="1"/>
</dbReference>
<protein>
    <submittedName>
        <fullName evidence="5">TRAP transporter substrate-binding protein DctP</fullName>
    </submittedName>
</protein>
<feature type="chain" id="PRO_5047454202" evidence="4">
    <location>
        <begin position="24"/>
        <end position="346"/>
    </location>
</feature>
<gene>
    <name evidence="5" type="primary">dctP</name>
    <name evidence="5" type="ORF">RGD00_12400</name>
</gene>
<dbReference type="InterPro" id="IPR018389">
    <property type="entry name" value="DctP_fam"/>
</dbReference>
<dbReference type="InterPro" id="IPR038404">
    <property type="entry name" value="TRAP_DctP_sf"/>
</dbReference>
<comment type="caution">
    <text evidence="5">The sequence shown here is derived from an EMBL/GenBank/DDBJ whole genome shotgun (WGS) entry which is preliminary data.</text>
</comment>
<dbReference type="CDD" id="cd13601">
    <property type="entry name" value="PBP2_TRAP_DctP1_3_4_like"/>
    <property type="match status" value="1"/>
</dbReference>
<evidence type="ECO:0000256" key="4">
    <source>
        <dbReference type="SAM" id="SignalP"/>
    </source>
</evidence>
<sequence>MRMTMTALLGAALIALMPHPSRAEAPQVLKLSFGFSLAHWTWTEGAGYFAGLVEQRSGGRLKIEPYPANQLGKEAGGLVGKGVAEIGLIATSYEPARFPLSSVVELPGLHKTSCGGSAGFWHLADEGGILADLEYRPNNLRALAVNVLPPLQLVTNRRQVTTLEDVGGLKLRANGASMDATVRALGAVPVRVTGPELYDSLLRGTIDGGVYPIGSTYAGGLEDVIKYTLQGAQLGSSSLLLGINADIWQSLAPDLQAVMLEAGQETQAHLCAYLDALDLQTEAKLVSEGRLTVSRLTPAEVDRWHAALAPIGAEWAKGMEATGRPGAAVLDAYRGAMDRVTTAQTH</sequence>
<evidence type="ECO:0000256" key="1">
    <source>
        <dbReference type="ARBA" id="ARBA00004418"/>
    </source>
</evidence>
<dbReference type="Gene3D" id="3.40.190.170">
    <property type="entry name" value="Bacterial extracellular solute-binding protein, family 7"/>
    <property type="match status" value="1"/>
</dbReference>
<proteinExistence type="predicted"/>
<organism evidence="5 6">
    <name type="scientific">Ruixingdingia sedimenti</name>
    <dbReference type="NCBI Taxonomy" id="3073604"/>
    <lineage>
        <taxon>Bacteria</taxon>
        <taxon>Pseudomonadati</taxon>
        <taxon>Pseudomonadota</taxon>
        <taxon>Alphaproteobacteria</taxon>
        <taxon>Rhodobacterales</taxon>
        <taxon>Paracoccaceae</taxon>
        <taxon>Ruixingdingia</taxon>
    </lineage>
</organism>
<dbReference type="Proteomes" id="UP001247754">
    <property type="component" value="Unassembled WGS sequence"/>
</dbReference>
<evidence type="ECO:0000313" key="6">
    <source>
        <dbReference type="Proteomes" id="UP001247754"/>
    </source>
</evidence>
<evidence type="ECO:0000256" key="3">
    <source>
        <dbReference type="ARBA" id="ARBA00022764"/>
    </source>
</evidence>
<evidence type="ECO:0000256" key="2">
    <source>
        <dbReference type="ARBA" id="ARBA00022729"/>
    </source>
</evidence>
<keyword evidence="3" id="KW-0574">Periplasm</keyword>
<keyword evidence="6" id="KW-1185">Reference proteome</keyword>
<name>A0ABU1F964_9RHOB</name>
<evidence type="ECO:0000313" key="5">
    <source>
        <dbReference type="EMBL" id="MDR5653410.1"/>
    </source>
</evidence>
<dbReference type="NCBIfam" id="NF037995">
    <property type="entry name" value="TRAP_S1"/>
    <property type="match status" value="1"/>
</dbReference>
<dbReference type="EMBL" id="JAVKPH010000013">
    <property type="protein sequence ID" value="MDR5653410.1"/>
    <property type="molecule type" value="Genomic_DNA"/>
</dbReference>
<feature type="signal peptide" evidence="4">
    <location>
        <begin position="1"/>
        <end position="23"/>
    </location>
</feature>
<keyword evidence="2 4" id="KW-0732">Signal</keyword>
<dbReference type="PANTHER" id="PTHR33376:SF15">
    <property type="entry name" value="BLL6794 PROTEIN"/>
    <property type="match status" value="1"/>
</dbReference>